<proteinExistence type="predicted"/>
<gene>
    <name evidence="2" type="ORF">QF035_011204</name>
</gene>
<protein>
    <submittedName>
        <fullName evidence="2">Uncharacterized protein</fullName>
    </submittedName>
</protein>
<reference evidence="2 3" key="1">
    <citation type="submission" date="2023-07" db="EMBL/GenBank/DDBJ databases">
        <title>Comparative genomics of wheat-associated soil bacteria to identify genetic determinants of phenazine resistance.</title>
        <authorList>
            <person name="Mouncey N."/>
        </authorList>
    </citation>
    <scope>NUCLEOTIDE SEQUENCE [LARGE SCALE GENOMIC DNA]</scope>
    <source>
        <strain evidence="2 3">V2I4</strain>
    </source>
</reference>
<keyword evidence="1" id="KW-0472">Membrane</keyword>
<evidence type="ECO:0000256" key="1">
    <source>
        <dbReference type="SAM" id="Phobius"/>
    </source>
</evidence>
<sequence>MTDHTPHEGGYDNQERLLDQLLADHHDQLLHTVADALDARAGLAALKPLRHAQGPGLDVVVPVHESPEVAAWREAVDAQRLQMPRRPGSLAAVLQQFEQLTDLLACIRRAVPRATMVNVAALASSLVLVRLERGLAGRTLTRAGAHQLLAELEEWLGESVQAMAGAPSGPGHLARLVCAVESLPALHTLVMNLFEDAQAEVPPRHGQPACGPARAGRGDASEVGSRRRTGFCGALLMLVGVVAVFAVWAPEPLNGLAFLMTVPLAALGSRCLLLGGAVVDLETPSHVVPGGYGAAVSQPIPASCTGSSR</sequence>
<dbReference type="Proteomes" id="UP001230328">
    <property type="component" value="Unassembled WGS sequence"/>
</dbReference>
<comment type="caution">
    <text evidence="2">The sequence shown here is derived from an EMBL/GenBank/DDBJ whole genome shotgun (WGS) entry which is preliminary data.</text>
</comment>
<feature type="transmembrane region" description="Helical" evidence="1">
    <location>
        <begin position="231"/>
        <end position="249"/>
    </location>
</feature>
<name>A0ABU0TCJ4_9ACTN</name>
<accession>A0ABU0TCJ4</accession>
<dbReference type="EMBL" id="JAUSZI010000003">
    <property type="protein sequence ID" value="MDQ1033535.1"/>
    <property type="molecule type" value="Genomic_DNA"/>
</dbReference>
<organism evidence="2 3">
    <name type="scientific">Streptomyces umbrinus</name>
    <dbReference type="NCBI Taxonomy" id="67370"/>
    <lineage>
        <taxon>Bacteria</taxon>
        <taxon>Bacillati</taxon>
        <taxon>Actinomycetota</taxon>
        <taxon>Actinomycetes</taxon>
        <taxon>Kitasatosporales</taxon>
        <taxon>Streptomycetaceae</taxon>
        <taxon>Streptomyces</taxon>
        <taxon>Streptomyces phaeochromogenes group</taxon>
    </lineage>
</organism>
<evidence type="ECO:0000313" key="3">
    <source>
        <dbReference type="Proteomes" id="UP001230328"/>
    </source>
</evidence>
<dbReference type="RefSeq" id="WP_307532265.1">
    <property type="nucleotide sequence ID" value="NZ_JAUSZI010000003.1"/>
</dbReference>
<evidence type="ECO:0000313" key="2">
    <source>
        <dbReference type="EMBL" id="MDQ1033535.1"/>
    </source>
</evidence>
<keyword evidence="1" id="KW-0812">Transmembrane</keyword>
<keyword evidence="3" id="KW-1185">Reference proteome</keyword>
<keyword evidence="1" id="KW-1133">Transmembrane helix</keyword>